<gene>
    <name evidence="1" type="ORF">PENTCL1PPCAC_21759</name>
</gene>
<comment type="caution">
    <text evidence="1">The sequence shown here is derived from an EMBL/GenBank/DDBJ whole genome shotgun (WGS) entry which is preliminary data.</text>
</comment>
<proteinExistence type="predicted"/>
<accession>A0AAV5TYM0</accession>
<sequence length="195" mass="21789">MGNRKRETLLDSAAGLHATMMDVEFARVTLVDYSRRTCCPPFIGHCCRDCPVHFLPAPTPSSICSMSWRIRLEDETPKQAIDPPAEAILLIVGLLKLFANSSFSPKRATRAGRTRDLPKALMQRAGDARHSDVMARHLEILYLVAKNRCPLLAVRALCLRGEIPTGWPILSALLQSPTISRSNNEYKGRREESNH</sequence>
<evidence type="ECO:0000313" key="2">
    <source>
        <dbReference type="Proteomes" id="UP001432027"/>
    </source>
</evidence>
<name>A0AAV5TYM0_9BILA</name>
<reference evidence="1" key="1">
    <citation type="submission" date="2023-10" db="EMBL/GenBank/DDBJ databases">
        <title>Genome assembly of Pristionchus species.</title>
        <authorList>
            <person name="Yoshida K."/>
            <person name="Sommer R.J."/>
        </authorList>
    </citation>
    <scope>NUCLEOTIDE SEQUENCE</scope>
    <source>
        <strain evidence="1">RS0144</strain>
    </source>
</reference>
<dbReference type="EMBL" id="BTSX01000005">
    <property type="protein sequence ID" value="GMS99584.1"/>
    <property type="molecule type" value="Genomic_DNA"/>
</dbReference>
<dbReference type="Proteomes" id="UP001432027">
    <property type="component" value="Unassembled WGS sequence"/>
</dbReference>
<evidence type="ECO:0000313" key="1">
    <source>
        <dbReference type="EMBL" id="GMS99584.1"/>
    </source>
</evidence>
<protein>
    <recommendedName>
        <fullName evidence="3">Ribosomal protein</fullName>
    </recommendedName>
</protein>
<dbReference type="AlphaFoldDB" id="A0AAV5TYM0"/>
<keyword evidence="2" id="KW-1185">Reference proteome</keyword>
<evidence type="ECO:0008006" key="3">
    <source>
        <dbReference type="Google" id="ProtNLM"/>
    </source>
</evidence>
<organism evidence="1 2">
    <name type="scientific">Pristionchus entomophagus</name>
    <dbReference type="NCBI Taxonomy" id="358040"/>
    <lineage>
        <taxon>Eukaryota</taxon>
        <taxon>Metazoa</taxon>
        <taxon>Ecdysozoa</taxon>
        <taxon>Nematoda</taxon>
        <taxon>Chromadorea</taxon>
        <taxon>Rhabditida</taxon>
        <taxon>Rhabditina</taxon>
        <taxon>Diplogasteromorpha</taxon>
        <taxon>Diplogasteroidea</taxon>
        <taxon>Neodiplogasteridae</taxon>
        <taxon>Pristionchus</taxon>
    </lineage>
</organism>